<dbReference type="EMBL" id="CP158586">
    <property type="protein sequence ID" value="XCA32964.1"/>
    <property type="molecule type" value="Genomic_DNA"/>
</dbReference>
<sequence>MGTTKISIFPFNIKGKVAKQHAEPIIEKNLYTILGFKSREDFENKTSKLVNKKVWQSFVDCFAKEIDYAATEKVVKNIVCNIAKSDQGDAFTKTEHLILNEKQDNKEREKAIRKTISILRKINPEKAFSELSVIKKQAEDFLQTDFYKAQSKPLQGFAPSGGQLFAEVLKYIETLEKLSEVKREGLVKDFLLNHVSSLNKKYPKSQGKREDAMTILSSNELKNFYNKGVEEGILQPMVSYKEYRNLYNQMKNESKSIIKREEREENLKKIDKSIVSAINDIKKHREAIFNCKDFQSSYIKEKKEHPFRGNACQKMIDIYQERIAGYQEKICQNLSQIKAILKSAPQEMDDVEELEEIIDGMHEAKQCDENFDSALICLSNIQNELDIQLENPSTELRFFHINVKTEVTRL</sequence>
<evidence type="ECO:0000313" key="1">
    <source>
        <dbReference type="EMBL" id="XCA32964.1"/>
    </source>
</evidence>
<protein>
    <submittedName>
        <fullName evidence="1">Uncharacterized protein</fullName>
    </submittedName>
</protein>
<dbReference type="AlphaFoldDB" id="A0AAU7YGQ9"/>
<name>A0AAU7YGQ9_9RICK</name>
<reference evidence="1" key="1">
    <citation type="submission" date="2024-06" db="EMBL/GenBank/DDBJ databases">
        <title>Genome assembly of the Polyergus mexicanus.</title>
        <authorList>
            <person name="Cash E."/>
            <person name="Tustsui N.D."/>
            <person name="Ward P."/>
            <person name="Nguyen O."/>
            <person name="Sahasrabudhe R."/>
            <person name="Fairbairn C.W."/>
            <person name="Seligmann W.E."/>
            <person name="Sacco S."/>
            <person name="Beraut E."/>
            <person name="Miller C."/>
            <person name="Toffelmier E."/>
            <person name="Shaffer H.B."/>
        </authorList>
    </citation>
    <scope>NUCLEOTIDE SEQUENCE</scope>
    <source>
        <strain evidence="1">NDT 795.1</strain>
    </source>
</reference>
<accession>A0AAU7YGQ9</accession>
<gene>
    <name evidence="1" type="ORF">ABS808_04065</name>
</gene>
<proteinExistence type="predicted"/>
<organism evidence="1">
    <name type="scientific">Wolbachia endosymbiont of Polyergus mexicanus</name>
    <dbReference type="NCBI Taxonomy" id="3171167"/>
    <lineage>
        <taxon>Bacteria</taxon>
        <taxon>Pseudomonadati</taxon>
        <taxon>Pseudomonadota</taxon>
        <taxon>Alphaproteobacteria</taxon>
        <taxon>Rickettsiales</taxon>
        <taxon>Anaplasmataceae</taxon>
        <taxon>Wolbachieae</taxon>
        <taxon>Wolbachia</taxon>
    </lineage>
</organism>